<reference evidence="1" key="1">
    <citation type="submission" date="2020-08" db="EMBL/GenBank/DDBJ databases">
        <title>Multicomponent nature underlies the extraordinary mechanical properties of spider dragline silk.</title>
        <authorList>
            <person name="Kono N."/>
            <person name="Nakamura H."/>
            <person name="Mori M."/>
            <person name="Yoshida Y."/>
            <person name="Ohtoshi R."/>
            <person name="Malay A.D."/>
            <person name="Moran D.A.P."/>
            <person name="Tomita M."/>
            <person name="Numata K."/>
            <person name="Arakawa K."/>
        </authorList>
    </citation>
    <scope>NUCLEOTIDE SEQUENCE</scope>
</reference>
<keyword evidence="2" id="KW-1185">Reference proteome</keyword>
<name>A0A8X6MRK1_NEPPI</name>
<gene>
    <name evidence="1" type="ORF">NPIL_73161</name>
</gene>
<organism evidence="1 2">
    <name type="scientific">Nephila pilipes</name>
    <name type="common">Giant wood spider</name>
    <name type="synonym">Nephila maculata</name>
    <dbReference type="NCBI Taxonomy" id="299642"/>
    <lineage>
        <taxon>Eukaryota</taxon>
        <taxon>Metazoa</taxon>
        <taxon>Ecdysozoa</taxon>
        <taxon>Arthropoda</taxon>
        <taxon>Chelicerata</taxon>
        <taxon>Arachnida</taxon>
        <taxon>Araneae</taxon>
        <taxon>Araneomorphae</taxon>
        <taxon>Entelegynae</taxon>
        <taxon>Araneoidea</taxon>
        <taxon>Nephilidae</taxon>
        <taxon>Nephila</taxon>
    </lineage>
</organism>
<comment type="caution">
    <text evidence="1">The sequence shown here is derived from an EMBL/GenBank/DDBJ whole genome shotgun (WGS) entry which is preliminary data.</text>
</comment>
<dbReference type="EMBL" id="BMAW01001407">
    <property type="protein sequence ID" value="GFS73903.1"/>
    <property type="molecule type" value="Genomic_DNA"/>
</dbReference>
<evidence type="ECO:0000313" key="2">
    <source>
        <dbReference type="Proteomes" id="UP000887013"/>
    </source>
</evidence>
<dbReference type="Proteomes" id="UP000887013">
    <property type="component" value="Unassembled WGS sequence"/>
</dbReference>
<dbReference type="AlphaFoldDB" id="A0A8X6MRK1"/>
<sequence>MSPVRKILCTIYQVLRIHLQLPLQKSLVTFSNKAVSRRTKIYSLLFHGVDTLFFVFPLCEFARGTYQNRLRDSERESGGIRINPESGARSKASDLERVVFFKDS</sequence>
<protein>
    <submittedName>
        <fullName evidence="1">Uncharacterized protein</fullName>
    </submittedName>
</protein>
<accession>A0A8X6MRK1</accession>
<proteinExistence type="predicted"/>
<evidence type="ECO:0000313" key="1">
    <source>
        <dbReference type="EMBL" id="GFS73903.1"/>
    </source>
</evidence>